<protein>
    <recommendedName>
        <fullName evidence="4">Putative septation protein SpoVG</fullName>
    </recommendedName>
</protein>
<dbReference type="HOGENOM" id="CLU_103669_2_1_12"/>
<proteinExistence type="inferred from homology"/>
<accession>A0A0E2E7V9</accession>
<dbReference type="PANTHER" id="PTHR38429">
    <property type="entry name" value="SEPTATION PROTEIN SPOVG-RELATED"/>
    <property type="match status" value="1"/>
</dbReference>
<sequence>MEITEVRVQRVSPGNSLKAYANITFDDCFVLHNVRVIEGNDGLYIGMPSRKLSNGEFKNIAHPITAEFREKMTKAVLEVYEKTPVMPGQEAEI</sequence>
<dbReference type="Gene3D" id="3.30.1120.40">
    <property type="entry name" value="Stage V sporulation protein G"/>
    <property type="match status" value="1"/>
</dbReference>
<evidence type="ECO:0000256" key="4">
    <source>
        <dbReference type="HAMAP-Rule" id="MF_00819"/>
    </source>
</evidence>
<evidence type="ECO:0000313" key="5">
    <source>
        <dbReference type="EMBL" id="EMB35940.1"/>
    </source>
</evidence>
<dbReference type="RefSeq" id="WP_002677896.1">
    <property type="nucleotide sequence ID" value="NZ_CM001795.1"/>
</dbReference>
<dbReference type="AlphaFoldDB" id="A0A0E2E7V9"/>
<dbReference type="InterPro" id="IPR036751">
    <property type="entry name" value="SpoVG_sf"/>
</dbReference>
<dbReference type="NCBIfam" id="NF009749">
    <property type="entry name" value="PRK13259.1"/>
    <property type="match status" value="1"/>
</dbReference>
<reference evidence="5" key="1">
    <citation type="submission" date="2012-01" db="EMBL/GenBank/DDBJ databases">
        <title>The Genome Sequence of Treponema denticola H-22.</title>
        <authorList>
            <consortium name="The Broad Institute Genome Sequencing Platform"/>
            <person name="Earl A."/>
            <person name="Ward D."/>
            <person name="Feldgarden M."/>
            <person name="Gevers D."/>
            <person name="Blanton J.M."/>
            <person name="Fenno C.J."/>
            <person name="Baranova O.V."/>
            <person name="Mathney J."/>
            <person name="Dewhirst F.E."/>
            <person name="Izard J."/>
            <person name="Young S.K."/>
            <person name="Zeng Q."/>
            <person name="Gargeya S."/>
            <person name="Fitzgerald M."/>
            <person name="Haas B."/>
            <person name="Abouelleil A."/>
            <person name="Alvarado L."/>
            <person name="Arachchi H.M."/>
            <person name="Berlin A."/>
            <person name="Chapman S.B."/>
            <person name="Gearin G."/>
            <person name="Goldberg J."/>
            <person name="Griggs A."/>
            <person name="Gujja S."/>
            <person name="Hansen M."/>
            <person name="Heiman D."/>
            <person name="Howarth C."/>
            <person name="Larimer J."/>
            <person name="Lui A."/>
            <person name="MacDonald P.J.P."/>
            <person name="McCowen C."/>
            <person name="Montmayeur A."/>
            <person name="Murphy C."/>
            <person name="Neiman D."/>
            <person name="Pearson M."/>
            <person name="Priest M."/>
            <person name="Roberts A."/>
            <person name="Saif S."/>
            <person name="Shea T."/>
            <person name="Sisk P."/>
            <person name="Stolte C."/>
            <person name="Sykes S."/>
            <person name="Wortman J."/>
            <person name="Nusbaum C."/>
            <person name="Birren B."/>
        </authorList>
    </citation>
    <scope>NUCLEOTIDE SEQUENCE [LARGE SCALE GENOMIC DNA]</scope>
    <source>
        <strain evidence="5">H-22</strain>
    </source>
</reference>
<dbReference type="EMBL" id="AGDV01000001">
    <property type="protein sequence ID" value="EMB35940.1"/>
    <property type="molecule type" value="Genomic_DNA"/>
</dbReference>
<comment type="caution">
    <text evidence="5">The sequence shown here is derived from an EMBL/GenBank/DDBJ whole genome shotgun (WGS) entry which is preliminary data.</text>
</comment>
<evidence type="ECO:0000256" key="3">
    <source>
        <dbReference type="ARBA" id="ARBA00023306"/>
    </source>
</evidence>
<dbReference type="Pfam" id="PF04026">
    <property type="entry name" value="SpoVG"/>
    <property type="match status" value="1"/>
</dbReference>
<keyword evidence="2 4" id="KW-0717">Septation</keyword>
<organism evidence="5">
    <name type="scientific">Treponema denticola H-22</name>
    <dbReference type="NCBI Taxonomy" id="999432"/>
    <lineage>
        <taxon>Bacteria</taxon>
        <taxon>Pseudomonadati</taxon>
        <taxon>Spirochaetota</taxon>
        <taxon>Spirochaetia</taxon>
        <taxon>Spirochaetales</taxon>
        <taxon>Treponemataceae</taxon>
        <taxon>Treponema</taxon>
    </lineage>
</organism>
<comment type="function">
    <text evidence="4">Could be involved in septation.</text>
</comment>
<evidence type="ECO:0000256" key="1">
    <source>
        <dbReference type="ARBA" id="ARBA00022618"/>
    </source>
</evidence>
<dbReference type="PANTHER" id="PTHR38429:SF1">
    <property type="entry name" value="SEPTATION PROTEIN SPOVG-RELATED"/>
    <property type="match status" value="1"/>
</dbReference>
<name>A0A0E2E7V9_TREDN</name>
<dbReference type="PATRIC" id="fig|999432.5.peg.136"/>
<keyword evidence="3 4" id="KW-0131">Cell cycle</keyword>
<comment type="similarity">
    <text evidence="4">Belongs to the SpoVG family.</text>
</comment>
<dbReference type="HAMAP" id="MF_00819">
    <property type="entry name" value="SpoVG"/>
    <property type="match status" value="1"/>
</dbReference>
<gene>
    <name evidence="4" type="primary">spoVG</name>
    <name evidence="5" type="ORF">HMPREF9726_00132</name>
</gene>
<dbReference type="Proteomes" id="UP000011705">
    <property type="component" value="Chromosome"/>
</dbReference>
<keyword evidence="1 4" id="KW-0132">Cell division</keyword>
<dbReference type="GO" id="GO:0000917">
    <property type="term" value="P:division septum assembly"/>
    <property type="evidence" value="ECO:0007669"/>
    <property type="project" value="UniProtKB-KW"/>
</dbReference>
<dbReference type="InterPro" id="IPR007170">
    <property type="entry name" value="SpoVG"/>
</dbReference>
<dbReference type="GO" id="GO:0030435">
    <property type="term" value="P:sporulation resulting in formation of a cellular spore"/>
    <property type="evidence" value="ECO:0007669"/>
    <property type="project" value="InterPro"/>
</dbReference>
<dbReference type="SUPFAM" id="SSF160537">
    <property type="entry name" value="SpoVG-like"/>
    <property type="match status" value="1"/>
</dbReference>
<evidence type="ECO:0000256" key="2">
    <source>
        <dbReference type="ARBA" id="ARBA00023210"/>
    </source>
</evidence>